<dbReference type="Proteomes" id="UP001445076">
    <property type="component" value="Unassembled WGS sequence"/>
</dbReference>
<evidence type="ECO:0000313" key="1">
    <source>
        <dbReference type="EMBL" id="KAK8718966.1"/>
    </source>
</evidence>
<reference evidence="1 2" key="1">
    <citation type="journal article" date="2024" name="BMC Genomics">
        <title>Genome assembly of redclaw crayfish (Cherax quadricarinatus) provides insights into its immune adaptation and hypoxia tolerance.</title>
        <authorList>
            <person name="Liu Z."/>
            <person name="Zheng J."/>
            <person name="Li H."/>
            <person name="Fang K."/>
            <person name="Wang S."/>
            <person name="He J."/>
            <person name="Zhou D."/>
            <person name="Weng S."/>
            <person name="Chi M."/>
            <person name="Gu Z."/>
            <person name="He J."/>
            <person name="Li F."/>
            <person name="Wang M."/>
        </authorList>
    </citation>
    <scope>NUCLEOTIDE SEQUENCE [LARGE SCALE GENOMIC DNA]</scope>
    <source>
        <strain evidence="1">ZL_2023a</strain>
    </source>
</reference>
<proteinExistence type="predicted"/>
<dbReference type="EMBL" id="JARKIK010003422">
    <property type="protein sequence ID" value="KAK8718966.1"/>
    <property type="molecule type" value="Genomic_DNA"/>
</dbReference>
<organism evidence="1 2">
    <name type="scientific">Cherax quadricarinatus</name>
    <name type="common">Australian red claw crayfish</name>
    <dbReference type="NCBI Taxonomy" id="27406"/>
    <lineage>
        <taxon>Eukaryota</taxon>
        <taxon>Metazoa</taxon>
        <taxon>Ecdysozoa</taxon>
        <taxon>Arthropoda</taxon>
        <taxon>Crustacea</taxon>
        <taxon>Multicrustacea</taxon>
        <taxon>Malacostraca</taxon>
        <taxon>Eumalacostraca</taxon>
        <taxon>Eucarida</taxon>
        <taxon>Decapoda</taxon>
        <taxon>Pleocyemata</taxon>
        <taxon>Astacidea</taxon>
        <taxon>Parastacoidea</taxon>
        <taxon>Parastacidae</taxon>
        <taxon>Cherax</taxon>
    </lineage>
</organism>
<dbReference type="AlphaFoldDB" id="A0AAW0VQ68"/>
<keyword evidence="2" id="KW-1185">Reference proteome</keyword>
<dbReference type="SUPFAM" id="SSF48403">
    <property type="entry name" value="Ankyrin repeat"/>
    <property type="match status" value="1"/>
</dbReference>
<protein>
    <submittedName>
        <fullName evidence="1">Uncharacterized protein</fullName>
    </submittedName>
</protein>
<comment type="caution">
    <text evidence="1">The sequence shown here is derived from an EMBL/GenBank/DDBJ whole genome shotgun (WGS) entry which is preliminary data.</text>
</comment>
<sequence>MAQLYGQHHVAWWLHKQSPNPGPMEHTQTQNAVEALLSIGSFPHVLTHCWKTPADLALSQGHTQVTRLLPLHTHHLTRRERTHLYGRLVEEVSCAELKTAVMIGEKEEYERRILSLKKVTQLLMSGAPLEPPGGHSVFVLHLAITTNCTDLLPLLLSAGAPLTTTTGGMNLLQLAWRSPDVTTQIVAIVTR</sequence>
<gene>
    <name evidence="1" type="ORF">OTU49_014333</name>
</gene>
<dbReference type="Gene3D" id="1.25.40.20">
    <property type="entry name" value="Ankyrin repeat-containing domain"/>
    <property type="match status" value="1"/>
</dbReference>
<accession>A0AAW0VQ68</accession>
<feature type="non-terminal residue" evidence="1">
    <location>
        <position position="191"/>
    </location>
</feature>
<name>A0AAW0VQ68_CHEQU</name>
<dbReference type="InterPro" id="IPR036770">
    <property type="entry name" value="Ankyrin_rpt-contain_sf"/>
</dbReference>
<evidence type="ECO:0000313" key="2">
    <source>
        <dbReference type="Proteomes" id="UP001445076"/>
    </source>
</evidence>